<keyword evidence="3" id="KW-1185">Reference proteome</keyword>
<accession>A0ABU5EER5</accession>
<name>A0ABU5EER5_9PROT</name>
<reference evidence="2 3" key="1">
    <citation type="journal article" date="2016" name="Antonie Van Leeuwenhoek">
        <title>Dongia soli sp. nov., isolated from soil from Dokdo, Korea.</title>
        <authorList>
            <person name="Kim D.U."/>
            <person name="Lee H."/>
            <person name="Kim H."/>
            <person name="Kim S.G."/>
            <person name="Ka J.O."/>
        </authorList>
    </citation>
    <scope>NUCLEOTIDE SEQUENCE [LARGE SCALE GENOMIC DNA]</scope>
    <source>
        <strain evidence="2 3">D78</strain>
    </source>
</reference>
<dbReference type="EMBL" id="JAXCLW010000006">
    <property type="protein sequence ID" value="MDY0884879.1"/>
    <property type="molecule type" value="Genomic_DNA"/>
</dbReference>
<evidence type="ECO:0000313" key="3">
    <source>
        <dbReference type="Proteomes" id="UP001279642"/>
    </source>
</evidence>
<dbReference type="Proteomes" id="UP001279642">
    <property type="component" value="Unassembled WGS sequence"/>
</dbReference>
<organism evidence="2 3">
    <name type="scientific">Dongia soli</name>
    <dbReference type="NCBI Taxonomy" id="600628"/>
    <lineage>
        <taxon>Bacteria</taxon>
        <taxon>Pseudomonadati</taxon>
        <taxon>Pseudomonadota</taxon>
        <taxon>Alphaproteobacteria</taxon>
        <taxon>Rhodospirillales</taxon>
        <taxon>Dongiaceae</taxon>
        <taxon>Dongia</taxon>
    </lineage>
</organism>
<gene>
    <name evidence="2" type="ORF">SMD27_18690</name>
</gene>
<evidence type="ECO:0000313" key="2">
    <source>
        <dbReference type="EMBL" id="MDY0884879.1"/>
    </source>
</evidence>
<comment type="caution">
    <text evidence="2">The sequence shown here is derived from an EMBL/GenBank/DDBJ whole genome shotgun (WGS) entry which is preliminary data.</text>
</comment>
<sequence>MTTQNEPGKQGRDAQARESGTAERAFAKDEDDSSRKNSRTKPMSQAERSRRDPLIDTPDNAARSNRPGVDRQVGDRAGRIGPDTGRSRERAANPGFDDAGSADDTRKAADILSGARNREG</sequence>
<feature type="region of interest" description="Disordered" evidence="1">
    <location>
        <begin position="1"/>
        <end position="120"/>
    </location>
</feature>
<proteinExistence type="predicted"/>
<protein>
    <submittedName>
        <fullName evidence="2">Uncharacterized protein</fullName>
    </submittedName>
</protein>
<dbReference type="RefSeq" id="WP_320509952.1">
    <property type="nucleotide sequence ID" value="NZ_JAXCLW010000006.1"/>
</dbReference>
<feature type="compositionally biased region" description="Basic and acidic residues" evidence="1">
    <location>
        <begin position="68"/>
        <end position="78"/>
    </location>
</feature>
<evidence type="ECO:0000256" key="1">
    <source>
        <dbReference type="SAM" id="MobiDB-lite"/>
    </source>
</evidence>